<dbReference type="Proteomes" id="UP001220324">
    <property type="component" value="Unassembled WGS sequence"/>
</dbReference>
<dbReference type="SMART" id="SM00825">
    <property type="entry name" value="PKS_KS"/>
    <property type="match status" value="1"/>
</dbReference>
<dbReference type="PANTHER" id="PTHR43775:SF29">
    <property type="entry name" value="ASPERFURANONE POLYKETIDE SYNTHASE AFOG-RELATED"/>
    <property type="match status" value="1"/>
</dbReference>
<dbReference type="FunFam" id="3.40.366.10:FF:000002">
    <property type="entry name" value="Probable polyketide synthase 2"/>
    <property type="match status" value="1"/>
</dbReference>
<dbReference type="Pfam" id="PF23114">
    <property type="entry name" value="NAD-bd_HRPKS_sdrA"/>
    <property type="match status" value="1"/>
</dbReference>
<proteinExistence type="predicted"/>
<dbReference type="InterPro" id="IPR049900">
    <property type="entry name" value="PKS_mFAS_DH"/>
</dbReference>
<dbReference type="SMART" id="SM00823">
    <property type="entry name" value="PKS_PP"/>
    <property type="match status" value="1"/>
</dbReference>
<dbReference type="Pfam" id="PF00109">
    <property type="entry name" value="ketoacyl-synt"/>
    <property type="match status" value="1"/>
</dbReference>
<dbReference type="SMART" id="SM00822">
    <property type="entry name" value="PKS_KR"/>
    <property type="match status" value="1"/>
</dbReference>
<reference evidence="12 13" key="1">
    <citation type="journal article" date="2023" name="IMA Fungus">
        <title>Comparative genomic study of the Penicillium genus elucidates a diverse pangenome and 15 lateral gene transfer events.</title>
        <authorList>
            <person name="Petersen C."/>
            <person name="Sorensen T."/>
            <person name="Nielsen M.R."/>
            <person name="Sondergaard T.E."/>
            <person name="Sorensen J.L."/>
            <person name="Fitzpatrick D.A."/>
            <person name="Frisvad J.C."/>
            <person name="Nielsen K.L."/>
        </authorList>
    </citation>
    <scope>NUCLEOTIDE SEQUENCE [LARGE SCALE GENOMIC DNA]</scope>
    <source>
        <strain evidence="12 13">IBT 35679</strain>
    </source>
</reference>
<feature type="domain" description="Ketosynthase family 3 (KS3)" evidence="10">
    <location>
        <begin position="23"/>
        <end position="448"/>
    </location>
</feature>
<feature type="domain" description="Carrier" evidence="9">
    <location>
        <begin position="2453"/>
        <end position="2530"/>
    </location>
</feature>
<keyword evidence="2" id="KW-0597">Phosphoprotein</keyword>
<accession>A0AAD6GM15</accession>
<dbReference type="CDD" id="cd02440">
    <property type="entry name" value="AdoMet_MTases"/>
    <property type="match status" value="1"/>
</dbReference>
<dbReference type="InterPro" id="IPR056501">
    <property type="entry name" value="NAD-bd_HRPKS_sdrA"/>
</dbReference>
<dbReference type="InterPro" id="IPR020807">
    <property type="entry name" value="PKS_DH"/>
</dbReference>
<dbReference type="FunFam" id="3.40.50.720:FF:000209">
    <property type="entry name" value="Polyketide synthase Pks12"/>
    <property type="match status" value="1"/>
</dbReference>
<dbReference type="SMART" id="SM00827">
    <property type="entry name" value="PKS_AT"/>
    <property type="match status" value="1"/>
</dbReference>
<dbReference type="GO" id="GO:0016491">
    <property type="term" value="F:oxidoreductase activity"/>
    <property type="evidence" value="ECO:0007669"/>
    <property type="project" value="UniProtKB-KW"/>
</dbReference>
<evidence type="ECO:0000259" key="11">
    <source>
        <dbReference type="PROSITE" id="PS52019"/>
    </source>
</evidence>
<dbReference type="SUPFAM" id="SSF52151">
    <property type="entry name" value="FabD/lysophospholipase-like"/>
    <property type="match status" value="1"/>
</dbReference>
<evidence type="ECO:0000256" key="3">
    <source>
        <dbReference type="ARBA" id="ARBA00022679"/>
    </source>
</evidence>
<dbReference type="Pfam" id="PF08659">
    <property type="entry name" value="KR"/>
    <property type="match status" value="1"/>
</dbReference>
<dbReference type="InterPro" id="IPR049551">
    <property type="entry name" value="PKS_DH_C"/>
</dbReference>
<evidence type="ECO:0000256" key="4">
    <source>
        <dbReference type="ARBA" id="ARBA00022857"/>
    </source>
</evidence>
<dbReference type="InterPro" id="IPR016035">
    <property type="entry name" value="Acyl_Trfase/lysoPLipase"/>
</dbReference>
<dbReference type="Pfam" id="PF00698">
    <property type="entry name" value="Acyl_transf_1"/>
    <property type="match status" value="1"/>
</dbReference>
<evidence type="ECO:0000256" key="7">
    <source>
        <dbReference type="ARBA" id="ARBA00023315"/>
    </source>
</evidence>
<dbReference type="Pfam" id="PF13602">
    <property type="entry name" value="ADH_zinc_N_2"/>
    <property type="match status" value="1"/>
</dbReference>
<evidence type="ECO:0000259" key="10">
    <source>
        <dbReference type="PROSITE" id="PS52004"/>
    </source>
</evidence>
<organism evidence="12 13">
    <name type="scientific">Penicillium frequentans</name>
    <dbReference type="NCBI Taxonomy" id="3151616"/>
    <lineage>
        <taxon>Eukaryota</taxon>
        <taxon>Fungi</taxon>
        <taxon>Dikarya</taxon>
        <taxon>Ascomycota</taxon>
        <taxon>Pezizomycotina</taxon>
        <taxon>Eurotiomycetes</taxon>
        <taxon>Eurotiomycetidae</taxon>
        <taxon>Eurotiales</taxon>
        <taxon>Aspergillaceae</taxon>
        <taxon>Penicillium</taxon>
    </lineage>
</organism>
<dbReference type="GO" id="GO:0030639">
    <property type="term" value="P:polyketide biosynthetic process"/>
    <property type="evidence" value="ECO:0007669"/>
    <property type="project" value="UniProtKB-ARBA"/>
</dbReference>
<evidence type="ECO:0000313" key="12">
    <source>
        <dbReference type="EMBL" id="KAJ5556997.1"/>
    </source>
</evidence>
<dbReference type="SUPFAM" id="SSF51735">
    <property type="entry name" value="NAD(P)-binding Rossmann-fold domains"/>
    <property type="match status" value="2"/>
</dbReference>
<evidence type="ECO:0000256" key="5">
    <source>
        <dbReference type="ARBA" id="ARBA00023002"/>
    </source>
</evidence>
<feature type="region of interest" description="N-terminal hotdog fold" evidence="8">
    <location>
        <begin position="971"/>
        <end position="1111"/>
    </location>
</feature>
<dbReference type="SUPFAM" id="SSF47336">
    <property type="entry name" value="ACP-like"/>
    <property type="match status" value="1"/>
</dbReference>
<dbReference type="InterPro" id="IPR050091">
    <property type="entry name" value="PKS_NRPS_Biosynth_Enz"/>
</dbReference>
<keyword evidence="4" id="KW-0521">NADP</keyword>
<dbReference type="Pfam" id="PF02801">
    <property type="entry name" value="Ketoacyl-synt_C"/>
    <property type="match status" value="1"/>
</dbReference>
<dbReference type="InterPro" id="IPR020806">
    <property type="entry name" value="PKS_PP-bd"/>
</dbReference>
<dbReference type="InterPro" id="IPR009081">
    <property type="entry name" value="PP-bd_ACP"/>
</dbReference>
<evidence type="ECO:0000256" key="6">
    <source>
        <dbReference type="ARBA" id="ARBA00023268"/>
    </source>
</evidence>
<dbReference type="CDD" id="cd05195">
    <property type="entry name" value="enoyl_red"/>
    <property type="match status" value="1"/>
</dbReference>
<dbReference type="Gene3D" id="3.10.129.110">
    <property type="entry name" value="Polyketide synthase dehydratase"/>
    <property type="match status" value="1"/>
</dbReference>
<dbReference type="Gene3D" id="3.40.50.720">
    <property type="entry name" value="NAD(P)-binding Rossmann-like Domain"/>
    <property type="match status" value="1"/>
</dbReference>
<keyword evidence="13" id="KW-1185">Reference proteome</keyword>
<sequence>MEEGTDNNNPNRENHSARAFGADVPIAIVGLSCKFPGEASSPEEFWELLENGRSAWTSDAGFRFNMAAHHHPKRDQNGSFNPIGAHFIKQNLAEFDAPFFSISATEAKAMDPQQRHTLESVYEAIESAGITMSSLAGSKTAVFANTYNRDWFSIVLRDPEAIPKYQALGTGDALISNRVSYFFDLRGPSMTLDTGSSGSMVALHQACQSIRCGESSQAIVSAANLILDPELLVGMSNLGFLSDNGRCLTFDSRGNGYGRGEGVASIFLKPLDAALRDGNPIRSIIRGTFANQDGRTPGITMPSTKAQIDMIRGAYHNADLEMSLTAYCESHGTGTPAGDPVEAEAIGSTLAKFHSKKDPLIVGSVKTNIGHLESCASMAGLIKVTLMLEKGVIVPNHDFQSPNPKIHLDEWHMMIPTKTIKWPNSTYKRASVNAFGYGGTNCHAILDAADSYLTLLGHKSVPRTLCSEETCLSLDLQNGSVISDDLTKPPVSPSYRLFVLSARNEKVLLRMIQNLASYVKKCSKSEADVLDSLSYTLCLRRTHLPRRIAFVASSLQELIQALEAANFSTRAILMSPEDRLGFCFTGQGAQWPRMGRELFQHYSVFQSSLMRADAYLASFGASWSLTEELLKDGQKSLVYQAEYSQPICTAVQIALTDLLSSWGVRPAAVTGHSSGEIAAAYACGVLSARDAMLVAYFRGLCATQATKRNPCLGAMLVTNASESQVEEYITAMPIKMGKAVVACINSPSSVTISGDESAIDYLQEALDSSSQFTRKLDVDTAYHSHHMETIETEYYETLRDINPQESNVPFFSSVYGRSLQGSQLDPEYWVKNLLSQVKFSAAIMAMCSYHMEITPDLDGPFISTIVEIGPHSALGGAIQQTIRSSKIAANVEYTPSLIRKEDGTKTILTLAGALFMQNYPLNLDVLTKSRNHVSNFVTLSDLPAYPWDHSTTYWAESRLSSDYRLRSRPRHQLLGVPSMDWNHLEPSWRHILRPNELPWIRGHSLGGQIIYPAAGYIAVVLQACLEQQIYQRNDGGKEISLFKLKGVNISKALVVPDDSDGIEMVTKLRPYRVSEHENSSSWQEFLICSYSNNGTWSQHCQGLVSVQFEKDYTLENIMTNDVDPCQTKDFLGFYEKLTDLGYQFSPPFKNVQNVRTGYHEAFASIKVPDTSEHMTEGYELPQMLHPATLDSVFQVPLAALDASGSLLSAMVPVHCDMITIAGDILHVHGEELRARSKTTSDGPRKCKVHASVTNAGGATQILIEGLSYTALNSTAVMDDQGSMGQICHKVHYIEDIDKLMDGALKKMTMSKLSQPKPSTHFELIHATCLILMERALETLRDKQISEGSAEHHRFLYDWMQASVADAGSIRSLANDDNFQARVESLGSTGLMVYRVGSNLSRIILGEVEPLELMTTGGLLDEFYQEDSIRRCYSTMQTYVGLLRQKDPNMKVIEIGAGTGGATQAVLESLDGQFSQYDFTDISAGFFEKAHKKFSQWGSAIVYKKLNIEKDPMEQAFDEGSYDLVIASNVLHATRSIHETMLNVHKLLKPNGRLLLLEIPKPMLYIQMIFGTLPGWWMGREEGRVVSPCLDIPQWHSVLQETGFSGVDSHIPDYEAEEFAQYEVITSKVRPETSECLTYGVQIITSPESSRVVDELSESLCSILGDGVAHKTTLAECEPHGKICVFLSEMVQPLFYSCDKTQFDQLKIILAHAAGIIWLTNHDPKNALVTGLARTARSENSGMRFITLKTDPDSISCSATGDTIRGFCEDISRGQNADYDSEYIEHNGRLLIPRLINDEDTAGYLTGSATRPEQEEDFDPARSNLTLEVALPGKLDSVQWHEQQTFNAGPAADEVFVEVRAFGLNFRDLMIALGQFGNASLMTGECSGFIKAVGSDIQDSFKVGDRVCGWSATGFSSIARMKGAGVHRLDDLTSFEEGASLVVAYTTAYYALINLAHLQKGEKVLIHSAAGAVGQVAIMLAQYVGAEIFVTVGNDEKASFLQKEYHIMPDRIFSSRSTGLLARLQEATGGCGIDVVLNSLTGDIARESHACLATFGRFVEIGIQNFLQNSRMDTSFMQQNISFFSVDMTKVLKQNPRLFAQLLSSVFRLRESGALKSIHPITQFEPSELESAFRTLQTGKHIGKVVINSRQGSRVKVVPRPVPAVQFAGNISYMISGGLGGLGRAFVKWMCQSGARNIVILTRYGLRGAVLEAWAAEVREMGVKLAVYICDIVNEDSLKIAIQQASEEMPPIRGVIQAAMVLKDCLLENMSHAEYFDAIEPKTIGSQNLHQAFLSQPLDFFIMLSSAAGIVGNTGQANYASGCTFQDALARHRIKLGLRAHSIDLGMIQSAGYVAENPEAVQFLREQGYVPVELDQVFRMINKVIQEPATESQDGQTVLGLRYDQSTNNGAVMQHLLDPKFRHLLSSRRTSGNSVAIQEQDISKSIAAAKSLPEAITVIADALASRLRRLLAIESEEISHSQSISDLGTDSLVAVELKSWVSREMHVNVQVLEILQSTSIKSFAATLAARSKLAMEAIEQGQEQKET</sequence>
<dbReference type="Gene3D" id="3.30.70.3290">
    <property type="match status" value="1"/>
</dbReference>
<dbReference type="InterPro" id="IPR036736">
    <property type="entry name" value="ACP-like_sf"/>
</dbReference>
<name>A0AAD6GM15_9EURO</name>
<dbReference type="Gene3D" id="3.90.180.10">
    <property type="entry name" value="Medium-chain alcohol dehydrogenases, catalytic domain"/>
    <property type="match status" value="1"/>
</dbReference>
<keyword evidence="5" id="KW-0560">Oxidoreductase</keyword>
<dbReference type="Pfam" id="PF14765">
    <property type="entry name" value="PS-DH"/>
    <property type="match status" value="1"/>
</dbReference>
<dbReference type="Pfam" id="PF23297">
    <property type="entry name" value="ACP_SdgA_C"/>
    <property type="match status" value="1"/>
</dbReference>
<dbReference type="InterPro" id="IPR013968">
    <property type="entry name" value="PKS_KR"/>
</dbReference>
<dbReference type="InterPro" id="IPR032821">
    <property type="entry name" value="PKS_assoc"/>
</dbReference>
<dbReference type="InterPro" id="IPR014030">
    <property type="entry name" value="Ketoacyl_synth_N"/>
</dbReference>
<dbReference type="GO" id="GO:0006633">
    <property type="term" value="P:fatty acid biosynthetic process"/>
    <property type="evidence" value="ECO:0007669"/>
    <property type="project" value="TreeGrafter"/>
</dbReference>
<dbReference type="InterPro" id="IPR013217">
    <property type="entry name" value="Methyltransf_12"/>
</dbReference>
<dbReference type="InterPro" id="IPR049552">
    <property type="entry name" value="PKS_DH_N"/>
</dbReference>
<dbReference type="Pfam" id="PF21089">
    <property type="entry name" value="PKS_DH_N"/>
    <property type="match status" value="1"/>
</dbReference>
<dbReference type="Gene3D" id="3.40.50.150">
    <property type="entry name" value="Vaccinia Virus protein VP39"/>
    <property type="match status" value="1"/>
</dbReference>
<evidence type="ECO:0000256" key="1">
    <source>
        <dbReference type="ARBA" id="ARBA00022450"/>
    </source>
</evidence>
<dbReference type="SUPFAM" id="SSF55048">
    <property type="entry name" value="Probable ACP-binding domain of malonyl-CoA ACP transacylase"/>
    <property type="match status" value="1"/>
</dbReference>
<comment type="caution">
    <text evidence="12">The sequence shown here is derived from an EMBL/GenBank/DDBJ whole genome shotgun (WGS) entry which is preliminary data.</text>
</comment>
<dbReference type="InterPro" id="IPR016039">
    <property type="entry name" value="Thiolase-like"/>
</dbReference>
<dbReference type="InterPro" id="IPR029063">
    <property type="entry name" value="SAM-dependent_MTases_sf"/>
</dbReference>
<evidence type="ECO:0000313" key="13">
    <source>
        <dbReference type="Proteomes" id="UP001220324"/>
    </source>
</evidence>
<dbReference type="SMART" id="SM00829">
    <property type="entry name" value="PKS_ER"/>
    <property type="match status" value="1"/>
</dbReference>
<dbReference type="PROSITE" id="PS50075">
    <property type="entry name" value="CARRIER"/>
    <property type="match status" value="1"/>
</dbReference>
<dbReference type="PROSITE" id="PS52019">
    <property type="entry name" value="PKS_MFAS_DH"/>
    <property type="match status" value="1"/>
</dbReference>
<dbReference type="InterPro" id="IPR011032">
    <property type="entry name" value="GroES-like_sf"/>
</dbReference>
<dbReference type="Gene3D" id="1.10.1200.10">
    <property type="entry name" value="ACP-like"/>
    <property type="match status" value="1"/>
</dbReference>
<feature type="domain" description="PKS/mFAS DH" evidence="11">
    <location>
        <begin position="971"/>
        <end position="1277"/>
    </location>
</feature>
<dbReference type="GO" id="GO:0031177">
    <property type="term" value="F:phosphopantetheine binding"/>
    <property type="evidence" value="ECO:0007669"/>
    <property type="project" value="InterPro"/>
</dbReference>
<dbReference type="InterPro" id="IPR020841">
    <property type="entry name" value="PKS_Beta-ketoAc_synthase_dom"/>
</dbReference>
<dbReference type="CDD" id="cd00833">
    <property type="entry name" value="PKS"/>
    <property type="match status" value="1"/>
</dbReference>
<dbReference type="InterPro" id="IPR016036">
    <property type="entry name" value="Malonyl_transacylase_ACP-bd"/>
</dbReference>
<dbReference type="PROSITE" id="PS52004">
    <property type="entry name" value="KS3_2"/>
    <property type="match status" value="1"/>
</dbReference>
<dbReference type="SUPFAM" id="SSF53901">
    <property type="entry name" value="Thiolase-like"/>
    <property type="match status" value="1"/>
</dbReference>
<gene>
    <name evidence="12" type="ORF">N7494_000912</name>
</gene>
<protein>
    <submittedName>
        <fullName evidence="12">Type I Polyketide synthases (Type I PKS)</fullName>
    </submittedName>
</protein>
<dbReference type="InterPro" id="IPR013154">
    <property type="entry name" value="ADH-like_N"/>
</dbReference>
<feature type="active site" description="Proton donor; for dehydratase activity" evidence="8">
    <location>
        <position position="1190"/>
    </location>
</feature>
<keyword evidence="6" id="KW-0511">Multifunctional enzyme</keyword>
<keyword evidence="1" id="KW-0596">Phosphopantetheine</keyword>
<feature type="active site" description="Proton acceptor; for dehydratase activity" evidence="8">
    <location>
        <position position="1003"/>
    </location>
</feature>
<dbReference type="Gene3D" id="3.40.47.10">
    <property type="match status" value="1"/>
</dbReference>
<keyword evidence="7" id="KW-0012">Acyltransferase</keyword>
<dbReference type="GO" id="GO:0004312">
    <property type="term" value="F:fatty acid synthase activity"/>
    <property type="evidence" value="ECO:0007669"/>
    <property type="project" value="TreeGrafter"/>
</dbReference>
<evidence type="ECO:0000256" key="2">
    <source>
        <dbReference type="ARBA" id="ARBA00022553"/>
    </source>
</evidence>
<dbReference type="InterPro" id="IPR042104">
    <property type="entry name" value="PKS_dehydratase_sf"/>
</dbReference>
<dbReference type="SUPFAM" id="SSF50129">
    <property type="entry name" value="GroES-like"/>
    <property type="match status" value="1"/>
</dbReference>
<dbReference type="InterPro" id="IPR014031">
    <property type="entry name" value="Ketoacyl_synth_C"/>
</dbReference>
<dbReference type="Gene3D" id="3.40.366.10">
    <property type="entry name" value="Malonyl-Coenzyme A Acyl Carrier Protein, domain 2"/>
    <property type="match status" value="1"/>
</dbReference>
<dbReference type="InterPro" id="IPR020843">
    <property type="entry name" value="ER"/>
</dbReference>
<dbReference type="Pfam" id="PF16197">
    <property type="entry name" value="KAsynt_C_assoc"/>
    <property type="match status" value="1"/>
</dbReference>
<dbReference type="Pfam" id="PF08240">
    <property type="entry name" value="ADH_N"/>
    <property type="match status" value="1"/>
</dbReference>
<dbReference type="Pfam" id="PF08242">
    <property type="entry name" value="Methyltransf_12"/>
    <property type="match status" value="1"/>
</dbReference>
<dbReference type="InterPro" id="IPR057326">
    <property type="entry name" value="KR_dom"/>
</dbReference>
<keyword evidence="3" id="KW-0808">Transferase</keyword>
<dbReference type="SMART" id="SM00826">
    <property type="entry name" value="PKS_DH"/>
    <property type="match status" value="1"/>
</dbReference>
<dbReference type="InterPro" id="IPR036291">
    <property type="entry name" value="NAD(P)-bd_dom_sf"/>
</dbReference>
<dbReference type="InterPro" id="IPR001227">
    <property type="entry name" value="Ac_transferase_dom_sf"/>
</dbReference>
<evidence type="ECO:0000256" key="8">
    <source>
        <dbReference type="PROSITE-ProRule" id="PRU01363"/>
    </source>
</evidence>
<dbReference type="GO" id="GO:1901336">
    <property type="term" value="P:lactone biosynthetic process"/>
    <property type="evidence" value="ECO:0007669"/>
    <property type="project" value="UniProtKB-ARBA"/>
</dbReference>
<dbReference type="InterPro" id="IPR014043">
    <property type="entry name" value="Acyl_transferase_dom"/>
</dbReference>
<dbReference type="EMBL" id="JAQIZZ010000001">
    <property type="protein sequence ID" value="KAJ5556997.1"/>
    <property type="molecule type" value="Genomic_DNA"/>
</dbReference>
<dbReference type="PANTHER" id="PTHR43775">
    <property type="entry name" value="FATTY ACID SYNTHASE"/>
    <property type="match status" value="1"/>
</dbReference>
<dbReference type="SUPFAM" id="SSF53335">
    <property type="entry name" value="S-adenosyl-L-methionine-dependent methyltransferases"/>
    <property type="match status" value="1"/>
</dbReference>
<evidence type="ECO:0000259" key="9">
    <source>
        <dbReference type="PROSITE" id="PS50075"/>
    </source>
</evidence>
<feature type="region of interest" description="C-terminal hotdog fold" evidence="8">
    <location>
        <begin position="1124"/>
        <end position="1277"/>
    </location>
</feature>